<accession>A0A9D3SQC9</accession>
<evidence type="ECO:0000313" key="2">
    <source>
        <dbReference type="EMBL" id="KAG7327874.1"/>
    </source>
</evidence>
<dbReference type="Proteomes" id="UP000824219">
    <property type="component" value="Linkage Group LG10"/>
</dbReference>
<dbReference type="EMBL" id="JAHKSW010000010">
    <property type="protein sequence ID" value="KAG7327874.1"/>
    <property type="molecule type" value="Genomic_DNA"/>
</dbReference>
<proteinExistence type="predicted"/>
<protein>
    <submittedName>
        <fullName evidence="2">Uncharacterized protein</fullName>
    </submittedName>
</protein>
<evidence type="ECO:0000256" key="1">
    <source>
        <dbReference type="SAM" id="MobiDB-lite"/>
    </source>
</evidence>
<sequence length="67" mass="7670">MSPTSPPQKPWKTPGRNYLHYLHARLTRRPVQFHLKIHVAEARWSTAAKAGRQRPAGRAWRNGQGST</sequence>
<evidence type="ECO:0000313" key="3">
    <source>
        <dbReference type="Proteomes" id="UP000824219"/>
    </source>
</evidence>
<feature type="region of interest" description="Disordered" evidence="1">
    <location>
        <begin position="46"/>
        <end position="67"/>
    </location>
</feature>
<reference evidence="2 3" key="1">
    <citation type="submission" date="2021-06" db="EMBL/GenBank/DDBJ databases">
        <title>Chromosome-level genome assembly of the red-tail catfish (Hemibagrus wyckioides).</title>
        <authorList>
            <person name="Shao F."/>
        </authorList>
    </citation>
    <scope>NUCLEOTIDE SEQUENCE [LARGE SCALE GENOMIC DNA]</scope>
    <source>
        <strain evidence="2">EC202008001</strain>
        <tissue evidence="2">Blood</tissue>
    </source>
</reference>
<dbReference type="AlphaFoldDB" id="A0A9D3SQC9"/>
<gene>
    <name evidence="2" type="ORF">KOW79_009480</name>
</gene>
<comment type="caution">
    <text evidence="2">The sequence shown here is derived from an EMBL/GenBank/DDBJ whole genome shotgun (WGS) entry which is preliminary data.</text>
</comment>
<name>A0A9D3SQC9_9TELE</name>
<keyword evidence="3" id="KW-1185">Reference proteome</keyword>
<organism evidence="2 3">
    <name type="scientific">Hemibagrus wyckioides</name>
    <dbReference type="NCBI Taxonomy" id="337641"/>
    <lineage>
        <taxon>Eukaryota</taxon>
        <taxon>Metazoa</taxon>
        <taxon>Chordata</taxon>
        <taxon>Craniata</taxon>
        <taxon>Vertebrata</taxon>
        <taxon>Euteleostomi</taxon>
        <taxon>Actinopterygii</taxon>
        <taxon>Neopterygii</taxon>
        <taxon>Teleostei</taxon>
        <taxon>Ostariophysi</taxon>
        <taxon>Siluriformes</taxon>
        <taxon>Bagridae</taxon>
        <taxon>Hemibagrus</taxon>
    </lineage>
</organism>